<organism evidence="3 4">
    <name type="scientific">Anoxybacter fermentans</name>
    <dbReference type="NCBI Taxonomy" id="1323375"/>
    <lineage>
        <taxon>Bacteria</taxon>
        <taxon>Bacillati</taxon>
        <taxon>Bacillota</taxon>
        <taxon>Clostridia</taxon>
        <taxon>Halanaerobiales</taxon>
        <taxon>Anoxybacter</taxon>
    </lineage>
</organism>
<dbReference type="SUPFAM" id="SSF54211">
    <property type="entry name" value="Ribosomal protein S5 domain 2-like"/>
    <property type="match status" value="1"/>
</dbReference>
<dbReference type="PANTHER" id="PTHR32039:SF7">
    <property type="entry name" value="COMPETENCE PROTEIN COMM"/>
    <property type="match status" value="1"/>
</dbReference>
<evidence type="ECO:0000313" key="3">
    <source>
        <dbReference type="EMBL" id="AZR72357.1"/>
    </source>
</evidence>
<reference evidence="3 4" key="1">
    <citation type="submission" date="2016-07" db="EMBL/GenBank/DDBJ databases">
        <title>Genome and transcriptome analysis of iron-reducing fermentative bacteria Anoxybacter fermentans.</title>
        <authorList>
            <person name="Zeng X."/>
            <person name="Shao Z."/>
        </authorList>
    </citation>
    <scope>NUCLEOTIDE SEQUENCE [LARGE SCALE GENOMIC DNA]</scope>
    <source>
        <strain evidence="3 4">DY22613</strain>
    </source>
</reference>
<dbReference type="Pfam" id="PF13335">
    <property type="entry name" value="Mg_chelatase_C"/>
    <property type="match status" value="1"/>
</dbReference>
<dbReference type="InterPro" id="IPR003593">
    <property type="entry name" value="AAA+_ATPase"/>
</dbReference>
<accession>A0A3S9SVL6</accession>
<comment type="similarity">
    <text evidence="1">Belongs to the Mg-chelatase subunits D/I family. ComM subfamily.</text>
</comment>
<evidence type="ECO:0000256" key="1">
    <source>
        <dbReference type="ARBA" id="ARBA00006354"/>
    </source>
</evidence>
<dbReference type="PANTHER" id="PTHR32039">
    <property type="entry name" value="MAGNESIUM-CHELATASE SUBUNIT CHLI"/>
    <property type="match status" value="1"/>
</dbReference>
<dbReference type="SUPFAM" id="SSF52540">
    <property type="entry name" value="P-loop containing nucleoside triphosphate hydrolases"/>
    <property type="match status" value="1"/>
</dbReference>
<dbReference type="Gene3D" id="3.40.50.300">
    <property type="entry name" value="P-loop containing nucleotide triphosphate hydrolases"/>
    <property type="match status" value="1"/>
</dbReference>
<dbReference type="RefSeq" id="WP_127015690.1">
    <property type="nucleotide sequence ID" value="NZ_CP016379.1"/>
</dbReference>
<dbReference type="Pfam" id="PF01078">
    <property type="entry name" value="Mg_chelatase"/>
    <property type="match status" value="1"/>
</dbReference>
<dbReference type="InterPro" id="IPR000523">
    <property type="entry name" value="Mg_chelatse_chII-like_cat_dom"/>
</dbReference>
<dbReference type="Proteomes" id="UP000267250">
    <property type="component" value="Chromosome"/>
</dbReference>
<dbReference type="KEGG" id="aft:BBF96_02480"/>
<name>A0A3S9SVL6_9FIRM</name>
<dbReference type="InterPro" id="IPR045006">
    <property type="entry name" value="CHLI-like"/>
</dbReference>
<dbReference type="InterPro" id="IPR025158">
    <property type="entry name" value="Mg_chelat-rel_C"/>
</dbReference>
<dbReference type="OrthoDB" id="9813147at2"/>
<feature type="domain" description="AAA+ ATPase" evidence="2">
    <location>
        <begin position="209"/>
        <end position="392"/>
    </location>
</feature>
<dbReference type="InterPro" id="IPR020568">
    <property type="entry name" value="Ribosomal_Su5_D2-typ_SF"/>
</dbReference>
<proteinExistence type="inferred from homology"/>
<protein>
    <recommendedName>
        <fullName evidence="2">AAA+ ATPase domain-containing protein</fullName>
    </recommendedName>
</protein>
<dbReference type="GO" id="GO:0005524">
    <property type="term" value="F:ATP binding"/>
    <property type="evidence" value="ECO:0007669"/>
    <property type="project" value="InterPro"/>
</dbReference>
<dbReference type="NCBIfam" id="TIGR00368">
    <property type="entry name" value="YifB family Mg chelatase-like AAA ATPase"/>
    <property type="match status" value="1"/>
</dbReference>
<sequence>MLAKVLSASYLGVEGYPVVVEVDISSGLPAFELVGLPNTAIREARERVRSALKNSPYPFPLQRITINLAPADIPKQGSYFDLPIAIGILAAQNLLPTEPLSNYACVGELSLDGKIQPIRGALAMALTIRDIGLKGLILPKANYDEAQAVKDIQLVPVSNLEEVVDFFRTGQIQYPDLKTPLPTPPQGTDLATIKGQHFAKRGLEIAAAGGHNILMVGPPGSGKTLLAKAIPSILPPLSEEESLEVTRIHSIAGIIDHKRGLITQRPFRQPHHNITPAALIGGGRIPIPGEISLAHHGVLFLDEMTEFNPNLLDQLRQPLEMGQVLITRNQYRLTFPAQFILVGAANPCKCGFYGDPVNNCTCSPAEVKRYFQRISGPLLDRIDMQIQVSRVTGDELFSSMQPESSSTVRARVQQAREIQLQRFRSTVFKLNSQIPQSLIETYCPLTTKAQKILARAMDTLELTARGFHQILKIARTIADLRQAEFIEPQDIAEAIQYRSFERLYK</sequence>
<dbReference type="EMBL" id="CP016379">
    <property type="protein sequence ID" value="AZR72357.1"/>
    <property type="molecule type" value="Genomic_DNA"/>
</dbReference>
<dbReference type="Pfam" id="PF13541">
    <property type="entry name" value="ChlI"/>
    <property type="match status" value="1"/>
</dbReference>
<dbReference type="InterPro" id="IPR027417">
    <property type="entry name" value="P-loop_NTPase"/>
</dbReference>
<dbReference type="InterPro" id="IPR004482">
    <property type="entry name" value="Mg_chelat-rel"/>
</dbReference>
<dbReference type="InterPro" id="IPR014721">
    <property type="entry name" value="Ribsml_uS5_D2-typ_fold_subgr"/>
</dbReference>
<dbReference type="Gene3D" id="3.30.230.10">
    <property type="match status" value="1"/>
</dbReference>
<evidence type="ECO:0000259" key="2">
    <source>
        <dbReference type="SMART" id="SM00382"/>
    </source>
</evidence>
<dbReference type="AlphaFoldDB" id="A0A3S9SVL6"/>
<keyword evidence="4" id="KW-1185">Reference proteome</keyword>
<dbReference type="SMART" id="SM00382">
    <property type="entry name" value="AAA"/>
    <property type="match status" value="1"/>
</dbReference>
<gene>
    <name evidence="3" type="ORF">BBF96_02480</name>
</gene>
<evidence type="ECO:0000313" key="4">
    <source>
        <dbReference type="Proteomes" id="UP000267250"/>
    </source>
</evidence>